<evidence type="ECO:0000256" key="1">
    <source>
        <dbReference type="SAM" id="SignalP"/>
    </source>
</evidence>
<gene>
    <name evidence="3" type="ORF">GIB67_024970</name>
</gene>
<dbReference type="GO" id="GO:0005524">
    <property type="term" value="F:ATP binding"/>
    <property type="evidence" value="ECO:0007669"/>
    <property type="project" value="InterPro"/>
</dbReference>
<dbReference type="InterPro" id="IPR004045">
    <property type="entry name" value="Glutathione_S-Trfase_N"/>
</dbReference>
<dbReference type="InterPro" id="IPR020818">
    <property type="entry name" value="Chaperonin_GroES"/>
</dbReference>
<dbReference type="Gene3D" id="2.30.33.40">
    <property type="entry name" value="GroES chaperonin"/>
    <property type="match status" value="1"/>
</dbReference>
<keyword evidence="1" id="KW-0732">Signal</keyword>
<evidence type="ECO:0000313" key="3">
    <source>
        <dbReference type="EMBL" id="KAF6172348.1"/>
    </source>
</evidence>
<feature type="signal peptide" evidence="1">
    <location>
        <begin position="1"/>
        <end position="19"/>
    </location>
</feature>
<dbReference type="Proteomes" id="UP000541444">
    <property type="component" value="Unassembled WGS sequence"/>
</dbReference>
<dbReference type="AlphaFoldDB" id="A0A7J7NZJ4"/>
<evidence type="ECO:0000259" key="2">
    <source>
        <dbReference type="Pfam" id="PF02798"/>
    </source>
</evidence>
<dbReference type="Pfam" id="PF02798">
    <property type="entry name" value="GST_N"/>
    <property type="match status" value="1"/>
</dbReference>
<protein>
    <recommendedName>
        <fullName evidence="2">GST N-terminal domain-containing protein</fullName>
    </recommendedName>
</protein>
<dbReference type="InterPro" id="IPR036249">
    <property type="entry name" value="Thioredoxin-like_sf"/>
</dbReference>
<sequence length="187" mass="20465">MGLKLYGILMYTCITGVMACLHEKGVEFELVPVNMSVGEHKQPLEKKVLPKIKTVKEKSTGGIFLPFTAEAKPQNAADPAPTPHSGDLARETTSLSSRDYISKKNGFKAPAPRSGDLARETIALSKSKGNISDKTGYRVVYFKYADTKLNFNGSKHLIFKENDIVAIIDTKGINDLKPLNKGVLIKV</sequence>
<reference evidence="3 4" key="1">
    <citation type="journal article" date="2020" name="IScience">
        <title>Genome Sequencing of the Endangered Kingdonia uniflora (Circaeasteraceae, Ranunculales) Reveals Potential Mechanisms of Evolutionary Specialization.</title>
        <authorList>
            <person name="Sun Y."/>
            <person name="Deng T."/>
            <person name="Zhang A."/>
            <person name="Moore M.J."/>
            <person name="Landis J.B."/>
            <person name="Lin N."/>
            <person name="Zhang H."/>
            <person name="Zhang X."/>
            <person name="Huang J."/>
            <person name="Zhang X."/>
            <person name="Sun H."/>
            <person name="Wang H."/>
        </authorList>
    </citation>
    <scope>NUCLEOTIDE SEQUENCE [LARGE SCALE GENOMIC DNA]</scope>
    <source>
        <strain evidence="3">TB1705</strain>
        <tissue evidence="3">Leaf</tissue>
    </source>
</reference>
<accession>A0A7J7NZJ4</accession>
<comment type="caution">
    <text evidence="3">The sequence shown here is derived from an EMBL/GenBank/DDBJ whole genome shotgun (WGS) entry which is preliminary data.</text>
</comment>
<dbReference type="OrthoDB" id="184876at2759"/>
<dbReference type="SMART" id="SM00883">
    <property type="entry name" value="Cpn10"/>
    <property type="match status" value="1"/>
</dbReference>
<organism evidence="3 4">
    <name type="scientific">Kingdonia uniflora</name>
    <dbReference type="NCBI Taxonomy" id="39325"/>
    <lineage>
        <taxon>Eukaryota</taxon>
        <taxon>Viridiplantae</taxon>
        <taxon>Streptophyta</taxon>
        <taxon>Embryophyta</taxon>
        <taxon>Tracheophyta</taxon>
        <taxon>Spermatophyta</taxon>
        <taxon>Magnoliopsida</taxon>
        <taxon>Ranunculales</taxon>
        <taxon>Circaeasteraceae</taxon>
        <taxon>Kingdonia</taxon>
    </lineage>
</organism>
<dbReference type="PROSITE" id="PS51257">
    <property type="entry name" value="PROKAR_LIPOPROTEIN"/>
    <property type="match status" value="1"/>
</dbReference>
<dbReference type="SUPFAM" id="SSF52833">
    <property type="entry name" value="Thioredoxin-like"/>
    <property type="match status" value="1"/>
</dbReference>
<evidence type="ECO:0000313" key="4">
    <source>
        <dbReference type="Proteomes" id="UP000541444"/>
    </source>
</evidence>
<dbReference type="Pfam" id="PF00166">
    <property type="entry name" value="Cpn10"/>
    <property type="match status" value="1"/>
</dbReference>
<name>A0A7J7NZJ4_9MAGN</name>
<dbReference type="EMBL" id="JACGCM010000440">
    <property type="protein sequence ID" value="KAF6172348.1"/>
    <property type="molecule type" value="Genomic_DNA"/>
</dbReference>
<proteinExistence type="predicted"/>
<keyword evidence="4" id="KW-1185">Reference proteome</keyword>
<dbReference type="GO" id="GO:0044183">
    <property type="term" value="F:protein folding chaperone"/>
    <property type="evidence" value="ECO:0007669"/>
    <property type="project" value="InterPro"/>
</dbReference>
<feature type="domain" description="GST N-terminal" evidence="2">
    <location>
        <begin position="1"/>
        <end position="44"/>
    </location>
</feature>
<dbReference type="CDD" id="cd00320">
    <property type="entry name" value="cpn10"/>
    <property type="match status" value="1"/>
</dbReference>
<dbReference type="InterPro" id="IPR037124">
    <property type="entry name" value="Chaperonin_GroES_sf"/>
</dbReference>
<feature type="chain" id="PRO_5029562060" description="GST N-terminal domain-containing protein" evidence="1">
    <location>
        <begin position="20"/>
        <end position="187"/>
    </location>
</feature>